<dbReference type="InterPro" id="IPR033463">
    <property type="entry name" value="sCache_3"/>
</dbReference>
<dbReference type="Proteomes" id="UP000003706">
    <property type="component" value="Unassembled WGS sequence"/>
</dbReference>
<evidence type="ECO:0000256" key="6">
    <source>
        <dbReference type="SAM" id="Phobius"/>
    </source>
</evidence>
<dbReference type="InterPro" id="IPR029151">
    <property type="entry name" value="Sensor-like_sf"/>
</dbReference>
<dbReference type="EMBL" id="AGJL01000023">
    <property type="protein sequence ID" value="EHP86454.1"/>
    <property type="molecule type" value="Genomic_DNA"/>
</dbReference>
<organism evidence="8 9">
    <name type="scientific">Methanotorris formicicus Mc-S-70</name>
    <dbReference type="NCBI Taxonomy" id="647171"/>
    <lineage>
        <taxon>Archaea</taxon>
        <taxon>Methanobacteriati</taxon>
        <taxon>Methanobacteriota</taxon>
        <taxon>Methanomada group</taxon>
        <taxon>Methanococci</taxon>
        <taxon>Methanococcales</taxon>
        <taxon>Methanocaldococcaceae</taxon>
        <taxon>Methanotorris</taxon>
    </lineage>
</organism>
<dbReference type="STRING" id="647171.MetfoDRAFT_1052"/>
<evidence type="ECO:0000256" key="3">
    <source>
        <dbReference type="ARBA" id="ARBA00022692"/>
    </source>
</evidence>
<dbReference type="OrthoDB" id="8523at2157"/>
<accession>H1KZ29</accession>
<dbReference type="GO" id="GO:0005886">
    <property type="term" value="C:plasma membrane"/>
    <property type="evidence" value="ECO:0007669"/>
    <property type="project" value="UniProtKB-SubCell"/>
</dbReference>
<protein>
    <recommendedName>
        <fullName evidence="7">Single cache domain-containing protein</fullName>
    </recommendedName>
</protein>
<keyword evidence="4 6" id="KW-1133">Transmembrane helix</keyword>
<keyword evidence="3 6" id="KW-0812">Transmembrane</keyword>
<keyword evidence="9" id="KW-1185">Reference proteome</keyword>
<evidence type="ECO:0000256" key="2">
    <source>
        <dbReference type="ARBA" id="ARBA00022475"/>
    </source>
</evidence>
<dbReference type="Pfam" id="PF17202">
    <property type="entry name" value="sCache_3_3"/>
    <property type="match status" value="1"/>
</dbReference>
<gene>
    <name evidence="8" type="ORF">MetfoDRAFT_1052</name>
</gene>
<evidence type="ECO:0000256" key="4">
    <source>
        <dbReference type="ARBA" id="ARBA00022989"/>
    </source>
</evidence>
<keyword evidence="2" id="KW-1003">Cell membrane</keyword>
<dbReference type="SUPFAM" id="SSF103190">
    <property type="entry name" value="Sensory domain-like"/>
    <property type="match status" value="1"/>
</dbReference>
<dbReference type="RefSeq" id="WP_007044484.1">
    <property type="nucleotide sequence ID" value="NZ_AGJL01000023.1"/>
</dbReference>
<evidence type="ECO:0000313" key="8">
    <source>
        <dbReference type="EMBL" id="EHP86454.1"/>
    </source>
</evidence>
<evidence type="ECO:0000256" key="5">
    <source>
        <dbReference type="ARBA" id="ARBA00023136"/>
    </source>
</evidence>
<keyword evidence="5 6" id="KW-0472">Membrane</keyword>
<evidence type="ECO:0000259" key="7">
    <source>
        <dbReference type="Pfam" id="PF17202"/>
    </source>
</evidence>
<evidence type="ECO:0000256" key="1">
    <source>
        <dbReference type="ARBA" id="ARBA00004651"/>
    </source>
</evidence>
<evidence type="ECO:0000313" key="9">
    <source>
        <dbReference type="Proteomes" id="UP000003706"/>
    </source>
</evidence>
<name>H1KZ29_9EURY</name>
<comment type="caution">
    <text evidence="8">The sequence shown here is derived from an EMBL/GenBank/DDBJ whole genome shotgun (WGS) entry which is preliminary data.</text>
</comment>
<proteinExistence type="predicted"/>
<feature type="transmembrane region" description="Helical" evidence="6">
    <location>
        <begin position="280"/>
        <end position="303"/>
    </location>
</feature>
<sequence>MSIRRIRSPLLKRVVLLCILGVIFSGLGVGGITLASFVEYIKEHMVEDVGNNLKLLKYVLENRKKEMGKYVYFYSEEMNKYDKEVIIQKINYYSSLENYDIFAWVDSNGNIIYDVHGNRGHICISNFVDVTGDYVVVNKDFMKTFGYENRCIDGKALLIMSVYPLKGGYLIAADVLNKNNKIFEGIKYSTYVDFTIFANNVRITTTIKNRSGMAIVGTMADPKVVKEVLIGGGTYEDIADINGKTYITRYEPLVDKNGHVVGMIATAINVDKFYEIINNLMIKILIIIIMVSAIVLIIVIGFMRGIVNKLDEYIELTITYMEKKNKK</sequence>
<dbReference type="AlphaFoldDB" id="H1KZ29"/>
<reference evidence="8 9" key="1">
    <citation type="submission" date="2011-09" db="EMBL/GenBank/DDBJ databases">
        <title>The draft genome of Methanotorris formicicus Mc-S-70.</title>
        <authorList>
            <consortium name="US DOE Joint Genome Institute (JGI-PGF)"/>
            <person name="Lucas S."/>
            <person name="Han J."/>
            <person name="Lapidus A."/>
            <person name="Cheng J.-F."/>
            <person name="Goodwin L."/>
            <person name="Pitluck S."/>
            <person name="Peters L."/>
            <person name="Land M.L."/>
            <person name="Hauser L."/>
            <person name="Sieprawska-Lupa M."/>
            <person name="Takai K."/>
            <person name="Miyazaki J."/>
            <person name="Whitman W."/>
            <person name="Woyke T.J."/>
        </authorList>
    </citation>
    <scope>NUCLEOTIDE SEQUENCE [LARGE SCALE GENOMIC DNA]</scope>
    <source>
        <strain evidence="8 9">Mc-S-70</strain>
    </source>
</reference>
<feature type="domain" description="Single cache" evidence="7">
    <location>
        <begin position="175"/>
        <end position="279"/>
    </location>
</feature>
<comment type="subcellular location">
    <subcellularLocation>
        <location evidence="1">Cell membrane</location>
        <topology evidence="1">Multi-pass membrane protein</topology>
    </subcellularLocation>
</comment>